<dbReference type="Gene3D" id="1.50.10.20">
    <property type="match status" value="2"/>
</dbReference>
<evidence type="ECO:0000259" key="13">
    <source>
        <dbReference type="Pfam" id="PF00432"/>
    </source>
</evidence>
<dbReference type="InParanoid" id="C3Y267"/>
<dbReference type="InterPro" id="IPR008930">
    <property type="entry name" value="Terpenoid_cyclase/PrenylTrfase"/>
</dbReference>
<accession>C3Y267</accession>
<dbReference type="EC" id="2.5.1.59" evidence="4"/>
<feature type="domain" description="Prenyltransferase alpha-alpha toroid" evidence="13">
    <location>
        <begin position="82"/>
        <end position="263"/>
    </location>
</feature>
<name>C3Y267_BRAFL</name>
<dbReference type="GO" id="GO:0004662">
    <property type="term" value="F:CAAX-protein geranylgeranyltransferase activity"/>
    <property type="evidence" value="ECO:0007669"/>
    <property type="project" value="UniProtKB-EC"/>
</dbReference>
<dbReference type="AlphaFoldDB" id="C3Y267"/>
<evidence type="ECO:0000256" key="2">
    <source>
        <dbReference type="ARBA" id="ARBA00001947"/>
    </source>
</evidence>
<gene>
    <name evidence="14" type="ORF">BRAFLDRAFT_124378</name>
</gene>
<evidence type="ECO:0000256" key="4">
    <source>
        <dbReference type="ARBA" id="ARBA00012700"/>
    </source>
</evidence>
<keyword evidence="6" id="KW-0637">Prenyltransferase</keyword>
<keyword evidence="11" id="KW-0460">Magnesium</keyword>
<evidence type="ECO:0000256" key="6">
    <source>
        <dbReference type="ARBA" id="ARBA00022602"/>
    </source>
</evidence>
<comment type="similarity">
    <text evidence="3">Belongs to the protein prenyltransferase subunit beta family.</text>
</comment>
<evidence type="ECO:0000256" key="12">
    <source>
        <dbReference type="ARBA" id="ARBA00031713"/>
    </source>
</evidence>
<keyword evidence="9" id="KW-0677">Repeat</keyword>
<comment type="cofactor">
    <cofactor evidence="1">
        <name>Mg(2+)</name>
        <dbReference type="ChEBI" id="CHEBI:18420"/>
    </cofactor>
</comment>
<evidence type="ECO:0000313" key="14">
    <source>
        <dbReference type="EMBL" id="EEN65957.1"/>
    </source>
</evidence>
<evidence type="ECO:0000256" key="10">
    <source>
        <dbReference type="ARBA" id="ARBA00022833"/>
    </source>
</evidence>
<evidence type="ECO:0000256" key="8">
    <source>
        <dbReference type="ARBA" id="ARBA00022723"/>
    </source>
</evidence>
<dbReference type="EMBL" id="GG666480">
    <property type="protein sequence ID" value="EEN65957.1"/>
    <property type="molecule type" value="Genomic_DNA"/>
</dbReference>
<evidence type="ECO:0000256" key="11">
    <source>
        <dbReference type="ARBA" id="ARBA00022842"/>
    </source>
</evidence>
<keyword evidence="7" id="KW-0808">Transferase</keyword>
<proteinExistence type="inferred from homology"/>
<evidence type="ECO:0000256" key="3">
    <source>
        <dbReference type="ARBA" id="ARBA00010497"/>
    </source>
</evidence>
<protein>
    <recommendedName>
        <fullName evidence="5">Geranylgeranyl transferase type-1 subunit beta</fullName>
        <ecNumber evidence="4">2.5.1.59</ecNumber>
    </recommendedName>
    <alternativeName>
        <fullName evidence="12">Geranylgeranyl transferase type I subunit beta</fullName>
    </alternativeName>
</protein>
<dbReference type="GO" id="GO:0046872">
    <property type="term" value="F:metal ion binding"/>
    <property type="evidence" value="ECO:0007669"/>
    <property type="project" value="UniProtKB-KW"/>
</dbReference>
<comment type="cofactor">
    <cofactor evidence="2">
        <name>Zn(2+)</name>
        <dbReference type="ChEBI" id="CHEBI:29105"/>
    </cofactor>
</comment>
<evidence type="ECO:0000256" key="9">
    <source>
        <dbReference type="ARBA" id="ARBA00022737"/>
    </source>
</evidence>
<dbReference type="Pfam" id="PF00432">
    <property type="entry name" value="Prenyltrans"/>
    <property type="match status" value="1"/>
</dbReference>
<dbReference type="InterPro" id="IPR041960">
    <property type="entry name" value="GGTase_I_beta"/>
</dbReference>
<dbReference type="InterPro" id="IPR001330">
    <property type="entry name" value="Prenyltrans"/>
</dbReference>
<dbReference type="PANTHER" id="PTHR11774">
    <property type="entry name" value="GERANYLGERANYL TRANSFERASE TYPE BETA SUBUNIT"/>
    <property type="match status" value="1"/>
</dbReference>
<keyword evidence="8" id="KW-0479">Metal-binding</keyword>
<evidence type="ECO:0000256" key="5">
    <source>
        <dbReference type="ARBA" id="ARBA00020603"/>
    </source>
</evidence>
<dbReference type="GO" id="GO:0005953">
    <property type="term" value="C:CAAX-protein geranylgeranyltransferase complex"/>
    <property type="evidence" value="ECO:0007669"/>
    <property type="project" value="InterPro"/>
</dbReference>
<dbReference type="eggNOG" id="KOG0367">
    <property type="taxonomic scope" value="Eukaryota"/>
</dbReference>
<dbReference type="STRING" id="7739.C3Y267"/>
<dbReference type="FunCoup" id="C3Y267">
    <property type="interactions" value="383"/>
</dbReference>
<dbReference type="SUPFAM" id="SSF48239">
    <property type="entry name" value="Terpenoid cyclases/Protein prenyltransferases"/>
    <property type="match status" value="1"/>
</dbReference>
<dbReference type="FunFam" id="1.50.10.20:FF:000081">
    <property type="entry name" value="Uncharacterized protein"/>
    <property type="match status" value="1"/>
</dbReference>
<evidence type="ECO:0000256" key="7">
    <source>
        <dbReference type="ARBA" id="ARBA00022679"/>
    </source>
</evidence>
<dbReference type="PANTHER" id="PTHR11774:SF4">
    <property type="entry name" value="GERANYLGERANYL TRANSFERASE TYPE-1 SUBUNIT BETA"/>
    <property type="match status" value="1"/>
</dbReference>
<reference evidence="14" key="1">
    <citation type="journal article" date="2008" name="Nature">
        <title>The amphioxus genome and the evolution of the chordate karyotype.</title>
        <authorList>
            <consortium name="US DOE Joint Genome Institute (JGI-PGF)"/>
            <person name="Putnam N.H."/>
            <person name="Butts T."/>
            <person name="Ferrier D.E.K."/>
            <person name="Furlong R.F."/>
            <person name="Hellsten U."/>
            <person name="Kawashima T."/>
            <person name="Robinson-Rechavi M."/>
            <person name="Shoguchi E."/>
            <person name="Terry A."/>
            <person name="Yu J.-K."/>
            <person name="Benito-Gutierrez E.L."/>
            <person name="Dubchak I."/>
            <person name="Garcia-Fernandez J."/>
            <person name="Gibson-Brown J.J."/>
            <person name="Grigoriev I.V."/>
            <person name="Horton A.C."/>
            <person name="de Jong P.J."/>
            <person name="Jurka J."/>
            <person name="Kapitonov V.V."/>
            <person name="Kohara Y."/>
            <person name="Kuroki Y."/>
            <person name="Lindquist E."/>
            <person name="Lucas S."/>
            <person name="Osoegawa K."/>
            <person name="Pennacchio L.A."/>
            <person name="Salamov A.A."/>
            <person name="Satou Y."/>
            <person name="Sauka-Spengler T."/>
            <person name="Schmutz J."/>
            <person name="Shin-I T."/>
            <person name="Toyoda A."/>
            <person name="Bronner-Fraser M."/>
            <person name="Fujiyama A."/>
            <person name="Holland L.Z."/>
            <person name="Holland P.W.H."/>
            <person name="Satoh N."/>
            <person name="Rokhsar D.S."/>
        </authorList>
    </citation>
    <scope>NUCLEOTIDE SEQUENCE [LARGE SCALE GENOMIC DNA]</scope>
    <source>
        <strain evidence="14">S238N-H82</strain>
        <tissue evidence="14">Testes</tissue>
    </source>
</reference>
<dbReference type="FunFam" id="1.50.10.20:FF:000096">
    <property type="entry name" value="Uncharacterized protein"/>
    <property type="match status" value="1"/>
</dbReference>
<evidence type="ECO:0000256" key="1">
    <source>
        <dbReference type="ARBA" id="ARBA00001946"/>
    </source>
</evidence>
<organism>
    <name type="scientific">Branchiostoma floridae</name>
    <name type="common">Florida lancelet</name>
    <name type="synonym">Amphioxus</name>
    <dbReference type="NCBI Taxonomy" id="7739"/>
    <lineage>
        <taxon>Eukaryota</taxon>
        <taxon>Metazoa</taxon>
        <taxon>Chordata</taxon>
        <taxon>Cephalochordata</taxon>
        <taxon>Leptocardii</taxon>
        <taxon>Amphioxiformes</taxon>
        <taxon>Branchiostomatidae</taxon>
        <taxon>Branchiostoma</taxon>
    </lineage>
</organism>
<sequence>MAAAVCNSGTQSEFAKEKHVKFFKRCLQVLPSRYCSLDTTRLTVAFFALSGLDLLGALETINKQEIIDWIYSLQVLPDKDDEEGGENDMRFVYCASCVSYILDDWSGMDVDKVVSYIKNSMGYDFGLAQGPGLETHGGSTFCAVASLCLMNRVQEAFSDRQLDGLKRWCLFRQQSGFQGRPNKPTDTCYSFWVGGTLKLLDCYPLIDHMANKDFILSTQDTVVGGFAKWPDSHPDALHSYFGVAGLSLLGEEGLQPMFPALNISQGAANSLRSIHKSWRKQQVDS</sequence>
<dbReference type="InterPro" id="IPR045089">
    <property type="entry name" value="PGGT1B-like"/>
</dbReference>
<dbReference type="CDD" id="cd02895">
    <property type="entry name" value="GGTase-I"/>
    <property type="match status" value="1"/>
</dbReference>
<keyword evidence="10" id="KW-0862">Zinc</keyword>